<sequence length="444" mass="48360">MSTFIGQLIGFGVIVLILMKYAAPPVRKLMSAQQESVRTQILESAKAAQRLADADSFHAERLELGRVEARQIVDEASVDSVRVAELLRLQAEVESERLKGYGDQQVIQLRAQRIRELRSQLGSDALRRASEIVRERVADPQERSATVDRFLDELEAMAPVAVAPELSPSELRPASRDAQAAVEARFDVLATALSVEGLTQLADELAAVDTVLLREPILARHLAETSGATDSKQAMLVRLFAEKIDPGTLDIVVTATHQRWSSTADFVRSLEHVARLSLLERAKREGHADEVAEQIFRFGRLLQREPQLTSLLSDDQEPSAARVSLLRAVIDGGSGANSTTIALLTQTVELLRGERADHAVQELTSLAVSRQGEILAQVSAAAELSNAQRERLTDVLSRIYRHPVSVHLNIDPSPLGGLSVAIGDEVIDGTLSSRLAAATTKLPD</sequence>
<dbReference type="InterPro" id="IPR028987">
    <property type="entry name" value="ATP_synth_B-like_membr_sf"/>
</dbReference>
<evidence type="ECO:0000256" key="5">
    <source>
        <dbReference type="ARBA" id="ARBA00015256"/>
    </source>
</evidence>
<evidence type="ECO:0000256" key="6">
    <source>
        <dbReference type="ARBA" id="ARBA00022448"/>
    </source>
</evidence>
<keyword evidence="13" id="KW-0511">Multifunctional enzyme</keyword>
<dbReference type="PANTHER" id="PTHR11910">
    <property type="entry name" value="ATP SYNTHASE DELTA CHAIN"/>
    <property type="match status" value="1"/>
</dbReference>
<dbReference type="GO" id="GO:0005886">
    <property type="term" value="C:plasma membrane"/>
    <property type="evidence" value="ECO:0007669"/>
    <property type="project" value="UniProtKB-SubCell"/>
</dbReference>
<evidence type="ECO:0000256" key="14">
    <source>
        <dbReference type="ARBA" id="ARBA00023310"/>
    </source>
</evidence>
<evidence type="ECO:0000256" key="12">
    <source>
        <dbReference type="ARBA" id="ARBA00023136"/>
    </source>
</evidence>
<dbReference type="GO" id="GO:0046933">
    <property type="term" value="F:proton-transporting ATP synthase activity, rotational mechanism"/>
    <property type="evidence" value="ECO:0007669"/>
    <property type="project" value="InterPro"/>
</dbReference>
<comment type="similarity">
    <text evidence="3">In the C-terminal section; belongs to the ATPase delta chain family.</text>
</comment>
<dbReference type="NCBIfam" id="NF009967">
    <property type="entry name" value="PRK13430.1"/>
    <property type="match status" value="1"/>
</dbReference>
<reference evidence="17" key="1">
    <citation type="submission" date="2020-05" db="EMBL/GenBank/DDBJ databases">
        <authorList>
            <person name="Chiriac C."/>
            <person name="Salcher M."/>
            <person name="Ghai R."/>
            <person name="Kavagutti S V."/>
        </authorList>
    </citation>
    <scope>NUCLEOTIDE SEQUENCE</scope>
</reference>
<dbReference type="InterPro" id="IPR000711">
    <property type="entry name" value="ATPase_OSCP/dsu"/>
</dbReference>
<dbReference type="HAMAP" id="MF_01416">
    <property type="entry name" value="ATP_synth_delta_bact"/>
    <property type="match status" value="1"/>
</dbReference>
<evidence type="ECO:0000256" key="4">
    <source>
        <dbReference type="ARBA" id="ARBA00010811"/>
    </source>
</evidence>
<gene>
    <name evidence="17" type="ORF">UFOPK3495_00226</name>
</gene>
<keyword evidence="12" id="KW-0472">Membrane</keyword>
<keyword evidence="7" id="KW-0138">CF(0)</keyword>
<dbReference type="Pfam" id="PF00213">
    <property type="entry name" value="OSCP"/>
    <property type="match status" value="1"/>
</dbReference>
<evidence type="ECO:0000256" key="16">
    <source>
        <dbReference type="ARBA" id="ARBA00025198"/>
    </source>
</evidence>
<accession>A0A6J7FCQ2</accession>
<dbReference type="AlphaFoldDB" id="A0A6J7FCQ2"/>
<comment type="similarity">
    <text evidence="4">In the N-terminal section; belongs to the ATPase B chain family.</text>
</comment>
<proteinExistence type="inferred from homology"/>
<comment type="subcellular location">
    <subcellularLocation>
        <location evidence="2">Cell membrane</location>
    </subcellularLocation>
    <subcellularLocation>
        <location evidence="1">Membrane</location>
        <topology evidence="1">Single-pass membrane protein</topology>
    </subcellularLocation>
</comment>
<evidence type="ECO:0000256" key="15">
    <source>
        <dbReference type="ARBA" id="ARBA00024925"/>
    </source>
</evidence>
<keyword evidence="9" id="KW-0375">Hydrogen ion transport</keyword>
<comment type="function">
    <text evidence="15">This fusion protein includes a component of the F(0) channel (subunit b) and of the F(1) subunit (subunit delta). Two copies of subunit b and one of delta together form the peripheral 'stator' stalk which links F(1) to F(0).</text>
</comment>
<keyword evidence="11" id="KW-0406">Ion transport</keyword>
<keyword evidence="8" id="KW-0812">Transmembrane</keyword>
<dbReference type="CDD" id="cd06503">
    <property type="entry name" value="ATP-synt_Fo_b"/>
    <property type="match status" value="1"/>
</dbReference>
<evidence type="ECO:0000256" key="9">
    <source>
        <dbReference type="ARBA" id="ARBA00022781"/>
    </source>
</evidence>
<comment type="function">
    <text evidence="16">F(1)F(0) ATP synthase produces ATP from ADP in the presence of a proton or sodium gradient. F-type ATPases consist of two structural domains, F(1) containing the extramembraneous catalytic core and F(0) containing the membrane proton channel, linked together by a central stalk and a peripheral stalk. During catalysis, ATP synthesis in the catalytic domain of F(1) is coupled via a rotary mechanism of the central stalk subunits to proton translocation.</text>
</comment>
<name>A0A6J7FCQ2_9ZZZZ</name>
<evidence type="ECO:0000256" key="2">
    <source>
        <dbReference type="ARBA" id="ARBA00004236"/>
    </source>
</evidence>
<evidence type="ECO:0000256" key="10">
    <source>
        <dbReference type="ARBA" id="ARBA00022989"/>
    </source>
</evidence>
<keyword evidence="14" id="KW-0066">ATP synthesis</keyword>
<dbReference type="PRINTS" id="PR00125">
    <property type="entry name" value="ATPASEDELTA"/>
</dbReference>
<dbReference type="EMBL" id="CAFBMC010000006">
    <property type="protein sequence ID" value="CAB4889363.1"/>
    <property type="molecule type" value="Genomic_DNA"/>
</dbReference>
<keyword evidence="6" id="KW-0813">Transport</keyword>
<evidence type="ECO:0000313" key="17">
    <source>
        <dbReference type="EMBL" id="CAB4889363.1"/>
    </source>
</evidence>
<protein>
    <recommendedName>
        <fullName evidence="5">ATP synthase subunit b-delta</fullName>
    </recommendedName>
</protein>
<keyword evidence="10" id="KW-1133">Transmembrane helix</keyword>
<evidence type="ECO:0000256" key="8">
    <source>
        <dbReference type="ARBA" id="ARBA00022692"/>
    </source>
</evidence>
<dbReference type="InterPro" id="IPR002146">
    <property type="entry name" value="ATP_synth_b/b'su_bac/chlpt"/>
</dbReference>
<evidence type="ECO:0000256" key="13">
    <source>
        <dbReference type="ARBA" id="ARBA00023268"/>
    </source>
</evidence>
<evidence type="ECO:0000256" key="3">
    <source>
        <dbReference type="ARBA" id="ARBA00010377"/>
    </source>
</evidence>
<evidence type="ECO:0000256" key="11">
    <source>
        <dbReference type="ARBA" id="ARBA00023065"/>
    </source>
</evidence>
<evidence type="ECO:0000256" key="7">
    <source>
        <dbReference type="ARBA" id="ARBA00022547"/>
    </source>
</evidence>
<dbReference type="NCBIfam" id="NF009961">
    <property type="entry name" value="PRK13428.1"/>
    <property type="match status" value="1"/>
</dbReference>
<dbReference type="SUPFAM" id="SSF81573">
    <property type="entry name" value="F1F0 ATP synthase subunit B, membrane domain"/>
    <property type="match status" value="1"/>
</dbReference>
<evidence type="ECO:0000256" key="1">
    <source>
        <dbReference type="ARBA" id="ARBA00004167"/>
    </source>
</evidence>
<dbReference type="Pfam" id="PF00430">
    <property type="entry name" value="ATP-synt_B"/>
    <property type="match status" value="1"/>
</dbReference>
<organism evidence="17">
    <name type="scientific">freshwater metagenome</name>
    <dbReference type="NCBI Taxonomy" id="449393"/>
    <lineage>
        <taxon>unclassified sequences</taxon>
        <taxon>metagenomes</taxon>
        <taxon>ecological metagenomes</taxon>
    </lineage>
</organism>
<dbReference type="GO" id="GO:0045259">
    <property type="term" value="C:proton-transporting ATP synthase complex"/>
    <property type="evidence" value="ECO:0007669"/>
    <property type="project" value="UniProtKB-KW"/>
</dbReference>